<dbReference type="EMBL" id="AP028127">
    <property type="protein sequence ID" value="BEH91579.1"/>
    <property type="molecule type" value="Genomic_DNA"/>
</dbReference>
<evidence type="ECO:0000313" key="1">
    <source>
        <dbReference type="EMBL" id="BEH91579.1"/>
    </source>
</evidence>
<dbReference type="Proteomes" id="UP001432099">
    <property type="component" value="Chromosome"/>
</dbReference>
<proteinExistence type="predicted"/>
<organism evidence="1 2">
    <name type="scientific">Turicibacter faecis</name>
    <dbReference type="NCBI Taxonomy" id="2963365"/>
    <lineage>
        <taxon>Bacteria</taxon>
        <taxon>Bacillati</taxon>
        <taxon>Bacillota</taxon>
        <taxon>Erysipelotrichia</taxon>
        <taxon>Erysipelotrichales</taxon>
        <taxon>Turicibacteraceae</taxon>
        <taxon>Turicibacter</taxon>
    </lineage>
</organism>
<reference evidence="1" key="1">
    <citation type="journal article" date="2024" name="Int. J. Syst. Evol. Microbiol.">
        <title>Turicibacter faecis sp. nov., isolated from faeces of heart failure mouse model.</title>
        <authorList>
            <person name="Imamura Y."/>
            <person name="Motooka D."/>
            <person name="Nakajima Y."/>
            <person name="Ito S."/>
            <person name="Kitakaze M."/>
            <person name="Iida T."/>
            <person name="Nakamura S."/>
        </authorList>
    </citation>
    <scope>NUCLEOTIDE SEQUENCE</scope>
    <source>
        <strain evidence="1">TC023</strain>
    </source>
</reference>
<protein>
    <submittedName>
        <fullName evidence="1">Uncharacterized protein</fullName>
    </submittedName>
</protein>
<gene>
    <name evidence="1" type="ORF">T23_16810</name>
</gene>
<name>A0ABN6ZEV6_9FIRM</name>
<keyword evidence="2" id="KW-1185">Reference proteome</keyword>
<evidence type="ECO:0000313" key="2">
    <source>
        <dbReference type="Proteomes" id="UP001432099"/>
    </source>
</evidence>
<accession>A0ABN6ZEV6</accession>
<sequence length="134" mass="15136">MERQVECFIGNSFLKSEDDQEKIYFLGAERIGKGEWMIKLLFEKNSSFALTPDEVLPVQIGQHPINLPVKVGGCIPFSHHLGNEIEVERGFIISSTDTEFFPIDSITFDKISPAHVELTCEYLEDGGEYPSHIC</sequence>
<dbReference type="RefSeq" id="WP_161832778.1">
    <property type="nucleotide sequence ID" value="NZ_AP028127.1"/>
</dbReference>